<dbReference type="Proteomes" id="UP000604391">
    <property type="component" value="Unassembled WGS sequence"/>
</dbReference>
<organism evidence="1 2">
    <name type="scientific">Candidatus Undinarchaeum marinum</name>
    <dbReference type="NCBI Taxonomy" id="2756141"/>
    <lineage>
        <taxon>Archaea</taxon>
        <taxon>Candidatus Undinarchaeota</taxon>
        <taxon>Candidatus Undinarchaeia</taxon>
        <taxon>Candidatus Undinarchaeales</taxon>
        <taxon>Candidatus Undinarchaeaceae</taxon>
        <taxon>Candidatus Undinarchaeum</taxon>
    </lineage>
</organism>
<name>A0A832UYF7_9ARCH</name>
<dbReference type="EMBL" id="DVAD01000012">
    <property type="protein sequence ID" value="HIJ99568.1"/>
    <property type="molecule type" value="Genomic_DNA"/>
</dbReference>
<evidence type="ECO:0000313" key="1">
    <source>
        <dbReference type="EMBL" id="HIJ99568.1"/>
    </source>
</evidence>
<proteinExistence type="predicted"/>
<dbReference type="AlphaFoldDB" id="A0A832UYF7"/>
<comment type="caution">
    <text evidence="1">The sequence shown here is derived from an EMBL/GenBank/DDBJ whole genome shotgun (WGS) entry which is preliminary data.</text>
</comment>
<sequence length="174" mass="20372">MADYKDSVIYERYTRSFQALITTNFSIKTREWMIVPVGDDEEHHYKWLASSYFVRDLCNDATTSAQYGFYTVLPYLTMMWEEGELNVSTVRKRLDGKSWRVLFRSGVVRDDTDQSRLYTRLKSGLARQLGTAYEIIEGIEEAGKGFVINNELRHKLEEKLSDDNLRKSGVFKKR</sequence>
<evidence type="ECO:0000313" key="2">
    <source>
        <dbReference type="Proteomes" id="UP000604391"/>
    </source>
</evidence>
<keyword evidence="2" id="KW-1185">Reference proteome</keyword>
<accession>A0A832UYF7</accession>
<reference evidence="1 2" key="1">
    <citation type="journal article" name="Nat. Commun.">
        <title>Undinarchaeota illuminate DPANN phylogeny and the impact of gene transfer on archaeal evolution.</title>
        <authorList>
            <person name="Dombrowski N."/>
            <person name="Williams T.A."/>
            <person name="Sun J."/>
            <person name="Woodcroft B.J."/>
            <person name="Lee J.H."/>
            <person name="Minh B.Q."/>
            <person name="Rinke C."/>
            <person name="Spang A."/>
        </authorList>
    </citation>
    <scope>NUCLEOTIDE SEQUENCE [LARGE SCALE GENOMIC DNA]</scope>
    <source>
        <strain evidence="1">MAG_bin17</strain>
    </source>
</reference>
<protein>
    <submittedName>
        <fullName evidence="1">Uncharacterized protein</fullName>
    </submittedName>
</protein>
<gene>
    <name evidence="1" type="ORF">H1011_01955</name>
</gene>